<dbReference type="InterPro" id="IPR050490">
    <property type="entry name" value="Bact_solute-bd_prot1"/>
</dbReference>
<evidence type="ECO:0000313" key="2">
    <source>
        <dbReference type="EMBL" id="MBB6677281.1"/>
    </source>
</evidence>
<dbReference type="Gene3D" id="3.40.190.10">
    <property type="entry name" value="Periplasmic binding protein-like II"/>
    <property type="match status" value="1"/>
</dbReference>
<feature type="signal peptide" evidence="1">
    <location>
        <begin position="1"/>
        <end position="26"/>
    </location>
</feature>
<evidence type="ECO:0000313" key="3">
    <source>
        <dbReference type="Proteomes" id="UP000574133"/>
    </source>
</evidence>
<proteinExistence type="predicted"/>
<dbReference type="InterPro" id="IPR006059">
    <property type="entry name" value="SBP"/>
</dbReference>
<keyword evidence="3" id="KW-1185">Reference proteome</keyword>
<name>A0A841TFN3_9BACL</name>
<dbReference type="AlphaFoldDB" id="A0A841TFN3"/>
<reference evidence="2 3" key="1">
    <citation type="submission" date="2020-08" db="EMBL/GenBank/DDBJ databases">
        <title>Cohnella phylogeny.</title>
        <authorList>
            <person name="Dunlap C."/>
        </authorList>
    </citation>
    <scope>NUCLEOTIDE SEQUENCE [LARGE SCALE GENOMIC DNA]</scope>
    <source>
        <strain evidence="2 3">DSM 103658</strain>
    </source>
</reference>
<dbReference type="Pfam" id="PF01547">
    <property type="entry name" value="SBP_bac_1"/>
    <property type="match status" value="1"/>
</dbReference>
<dbReference type="Proteomes" id="UP000574133">
    <property type="component" value="Unassembled WGS sequence"/>
</dbReference>
<dbReference type="PANTHER" id="PTHR43649:SF12">
    <property type="entry name" value="DIACETYLCHITOBIOSE BINDING PROTEIN DASA"/>
    <property type="match status" value="1"/>
</dbReference>
<dbReference type="RefSeq" id="WP_185178552.1">
    <property type="nucleotide sequence ID" value="NZ_CBCSEP010000004.1"/>
</dbReference>
<dbReference type="PANTHER" id="PTHR43649">
    <property type="entry name" value="ARABINOSE-BINDING PROTEIN-RELATED"/>
    <property type="match status" value="1"/>
</dbReference>
<dbReference type="EMBL" id="JACJVN010000028">
    <property type="protein sequence ID" value="MBB6677281.1"/>
    <property type="molecule type" value="Genomic_DNA"/>
</dbReference>
<protein>
    <submittedName>
        <fullName evidence="2">Extracellular solute-binding protein</fullName>
    </submittedName>
</protein>
<dbReference type="SUPFAM" id="SSF53850">
    <property type="entry name" value="Periplasmic binding protein-like II"/>
    <property type="match status" value="1"/>
</dbReference>
<gene>
    <name evidence="2" type="ORF">H4Q31_08085</name>
</gene>
<sequence length="508" mass="57275">MNNRKASFRKWTLAAMSAAILIPSLAACTSKSEDDPNNRRTLRIGTMYGSQQDESYFRQQFTDMFELTHDGIDLEIVPAIDYTEQQFEQPNPDQPQPDPVEKVKEIMNGDNPVDVMIIQDPSLLESLIQENLVKQLDTLLKEDKIDTSTFVPAVIDGIKDAGDGSLYALAPTYTPSALFYNKKAFSDAGVEVPTGSLTWDDVFNLARRLKTGTGKDTKFGFALNSWGYSNGYYDLQTYAAPLQLKLFDDNAEQMTVNTPQWEKVWTTITDLYKDHILPSNEDLQVDQPQPTDTTIYNPYQGQPFFNGKVAMVIGSYSMINDLEVYNKNYQKFEGAEALDWDVLPVPTFAENPGVSSYVNLSTLAAINAKAANPDDAWEFVKFMNGEEWGKLRSRSSYEMPTLKEFVKPKEGMSYNIDAFTSVKPFLSQNNFKENLMYQERPNLYLIQQLAQIEYDKVMQGQLTVKEALAEMETKGNDLLQKIKLSPKGEIDTSGIFDDVYGGGGPIKY</sequence>
<feature type="chain" id="PRO_5039423264" evidence="1">
    <location>
        <begin position="27"/>
        <end position="508"/>
    </location>
</feature>
<organism evidence="2 3">
    <name type="scientific">Cohnella lubricantis</name>
    <dbReference type="NCBI Taxonomy" id="2163172"/>
    <lineage>
        <taxon>Bacteria</taxon>
        <taxon>Bacillati</taxon>
        <taxon>Bacillota</taxon>
        <taxon>Bacilli</taxon>
        <taxon>Bacillales</taxon>
        <taxon>Paenibacillaceae</taxon>
        <taxon>Cohnella</taxon>
    </lineage>
</organism>
<keyword evidence="1" id="KW-0732">Signal</keyword>
<dbReference type="PROSITE" id="PS51257">
    <property type="entry name" value="PROKAR_LIPOPROTEIN"/>
    <property type="match status" value="1"/>
</dbReference>
<comment type="caution">
    <text evidence="2">The sequence shown here is derived from an EMBL/GenBank/DDBJ whole genome shotgun (WGS) entry which is preliminary data.</text>
</comment>
<accession>A0A841TFN3</accession>
<evidence type="ECO:0000256" key="1">
    <source>
        <dbReference type="SAM" id="SignalP"/>
    </source>
</evidence>